<evidence type="ECO:0000313" key="1">
    <source>
        <dbReference type="EMBL" id="RIB37858.1"/>
    </source>
</evidence>
<dbReference type="Proteomes" id="UP000284508">
    <property type="component" value="Unassembled WGS sequence"/>
</dbReference>
<dbReference type="AlphaFoldDB" id="A0A2L0MUY8"/>
<comment type="caution">
    <text evidence="1">The sequence shown here is derived from an EMBL/GenBank/DDBJ whole genome shotgun (WGS) entry which is preliminary data.</text>
</comment>
<name>A0A2L0MUY8_ECOLX</name>
<organism evidence="1 2">
    <name type="scientific">Escherichia coli</name>
    <dbReference type="NCBI Taxonomy" id="562"/>
    <lineage>
        <taxon>Bacteria</taxon>
        <taxon>Pseudomonadati</taxon>
        <taxon>Pseudomonadota</taxon>
        <taxon>Gammaproteobacteria</taxon>
        <taxon>Enterobacterales</taxon>
        <taxon>Enterobacteriaceae</taxon>
        <taxon>Escherichia</taxon>
    </lineage>
</organism>
<dbReference type="EMBL" id="QXHA01001936">
    <property type="protein sequence ID" value="RIB37858.1"/>
    <property type="molecule type" value="Genomic_DNA"/>
</dbReference>
<evidence type="ECO:0000313" key="2">
    <source>
        <dbReference type="Proteomes" id="UP000284508"/>
    </source>
</evidence>
<proteinExistence type="predicted"/>
<gene>
    <name evidence="1" type="ORF">D3C88_32250</name>
</gene>
<sequence>MTHSLTNFFIADTITKTNVHRDSRILFSKINENSSYFNYGKTLF</sequence>
<accession>A0A2L0MUY8</accession>
<protein>
    <submittedName>
        <fullName evidence="1">Ferredoxin</fullName>
    </submittedName>
</protein>
<reference evidence="1 2" key="1">
    <citation type="journal article" date="2018" name="BMC Microbiol.">
        <title>Genome sequencing of strains of the most prevalent clonal group of O1:K1:H7 Escherichia coli that causes neonatal meningitis in France.</title>
        <authorList>
            <person name="Geslain G."/>
            <person name="Birgy A."/>
            <person name="Adiba S."/>
            <person name="Magnan M."/>
            <person name="Courroux C."/>
            <person name="Levy C."/>
            <person name="Cohen R."/>
            <person name="Bidet P."/>
            <person name="Bonacorsi S."/>
        </authorList>
    </citation>
    <scope>NUCLEOTIDE SEQUENCE [LARGE SCALE GENOMIC DNA]</scope>
    <source>
        <strain evidence="1 2">S308</strain>
    </source>
</reference>